<feature type="compositionally biased region" description="Pro residues" evidence="1">
    <location>
        <begin position="329"/>
        <end position="338"/>
    </location>
</feature>
<evidence type="ECO:0000313" key="4">
    <source>
        <dbReference type="Proteomes" id="UP000053259"/>
    </source>
</evidence>
<dbReference type="OrthoDB" id="2247093at2759"/>
<dbReference type="EMBL" id="KN847533">
    <property type="protein sequence ID" value="KIW07085.1"/>
    <property type="molecule type" value="Genomic_DNA"/>
</dbReference>
<feature type="compositionally biased region" description="Polar residues" evidence="1">
    <location>
        <begin position="197"/>
        <end position="206"/>
    </location>
</feature>
<dbReference type="STRING" id="253628.A0A0D2AKJ5"/>
<dbReference type="GO" id="GO:0003700">
    <property type="term" value="F:DNA-binding transcription factor activity"/>
    <property type="evidence" value="ECO:0007669"/>
    <property type="project" value="InterPro"/>
</dbReference>
<dbReference type="InParanoid" id="A0A0D2AKJ5"/>
<reference evidence="3 4" key="1">
    <citation type="submission" date="2015-01" db="EMBL/GenBank/DDBJ databases">
        <title>The Genome Sequence of Ochroconis gallopava CBS43764.</title>
        <authorList>
            <consortium name="The Broad Institute Genomics Platform"/>
            <person name="Cuomo C."/>
            <person name="de Hoog S."/>
            <person name="Gorbushina A."/>
            <person name="Stielow B."/>
            <person name="Teixiera M."/>
            <person name="Abouelleil A."/>
            <person name="Chapman S.B."/>
            <person name="Priest M."/>
            <person name="Young S.K."/>
            <person name="Wortman J."/>
            <person name="Nusbaum C."/>
            <person name="Birren B."/>
        </authorList>
    </citation>
    <scope>NUCLEOTIDE SEQUENCE [LARGE SCALE GENOMIC DNA]</scope>
    <source>
        <strain evidence="3 4">CBS 43764</strain>
    </source>
</reference>
<feature type="compositionally biased region" description="Basic and acidic residues" evidence="1">
    <location>
        <begin position="159"/>
        <end position="179"/>
    </location>
</feature>
<organism evidence="3 4">
    <name type="scientific">Verruconis gallopava</name>
    <dbReference type="NCBI Taxonomy" id="253628"/>
    <lineage>
        <taxon>Eukaryota</taxon>
        <taxon>Fungi</taxon>
        <taxon>Dikarya</taxon>
        <taxon>Ascomycota</taxon>
        <taxon>Pezizomycotina</taxon>
        <taxon>Dothideomycetes</taxon>
        <taxon>Pleosporomycetidae</taxon>
        <taxon>Venturiales</taxon>
        <taxon>Sympoventuriaceae</taxon>
        <taxon>Verruconis</taxon>
    </lineage>
</organism>
<feature type="domain" description="BZIP" evidence="2">
    <location>
        <begin position="405"/>
        <end position="419"/>
    </location>
</feature>
<dbReference type="VEuPathDB" id="FungiDB:PV09_01969"/>
<dbReference type="GeneID" id="27309942"/>
<dbReference type="RefSeq" id="XP_016216954.1">
    <property type="nucleotide sequence ID" value="XM_016354938.1"/>
</dbReference>
<feature type="compositionally biased region" description="Polar residues" evidence="1">
    <location>
        <begin position="490"/>
        <end position="499"/>
    </location>
</feature>
<feature type="compositionally biased region" description="Polar residues" evidence="1">
    <location>
        <begin position="122"/>
        <end position="139"/>
    </location>
</feature>
<keyword evidence="4" id="KW-1185">Reference proteome</keyword>
<name>A0A0D2AKJ5_9PEZI</name>
<feature type="compositionally biased region" description="Low complexity" evidence="1">
    <location>
        <begin position="299"/>
        <end position="315"/>
    </location>
</feature>
<dbReference type="Proteomes" id="UP000053259">
    <property type="component" value="Unassembled WGS sequence"/>
</dbReference>
<proteinExistence type="predicted"/>
<dbReference type="AlphaFoldDB" id="A0A0D2AKJ5"/>
<accession>A0A0D2AKJ5</accession>
<protein>
    <recommendedName>
        <fullName evidence="2">BZIP domain-containing protein</fullName>
    </recommendedName>
</protein>
<gene>
    <name evidence="3" type="ORF">PV09_01969</name>
</gene>
<evidence type="ECO:0000259" key="2">
    <source>
        <dbReference type="PROSITE" id="PS00036"/>
    </source>
</evidence>
<dbReference type="InterPro" id="IPR004827">
    <property type="entry name" value="bZIP"/>
</dbReference>
<feature type="region of interest" description="Disordered" evidence="1">
    <location>
        <begin position="56"/>
        <end position="208"/>
    </location>
</feature>
<dbReference type="HOGENOM" id="CLU_019360_0_0_1"/>
<feature type="compositionally biased region" description="Low complexity" evidence="1">
    <location>
        <begin position="553"/>
        <end position="562"/>
    </location>
</feature>
<sequence>MILTVATVQLPYPNGPYDQGAFRNVTSISDAIRTKPPGTLQLAGESPLAVSAKSAQWSLSSNGGDGIAEEQQMTSNGPASRPLYDKDQQQHASKSPYPSPEHALPSIAGSFSAKTMDGQKRPSPTQSPPTQNHAENTEQGTERRGLRLSGVHSILNPSHGEDEERRSRRRGAAEFEDNTRTIFTAPTAAAASAGSSLGETSPTSSGPRMVRRILTPISPRLQRATSYGRLTGTIDATERPFLSDVSRMATPERATSISLPPVHSQTSQVPQQSPFVVPVAPTPPLIQPPRRASVSVVGSARPSPSPSYADSYSQSGMSGQTSPAILPVPGAPPGPTPPSSMRLTPSPGLAAVSAVPPGALDNEQGFHGAVVSSGQTYQILTVDTSKGHMQLPVEVQAASRMADEKRKRNAGASARFRARRKEKEREAATKISNLEMELAYAQEDTRYYKAERDYLADIILKYVPQYESHLKNRPPSPRHKRAAHMPRPALNQTMDSPLSTMDAEVYEDERPATRRRTEAYSLPTAAGGPPQHHYPPSTYTPYPPSHAQLTPPQQNANAQYAQGGHGQTPHPPVLSRLPATSELQRQEQAYERGWPPSRPSEQGQ</sequence>
<feature type="region of interest" description="Disordered" evidence="1">
    <location>
        <begin position="401"/>
        <end position="424"/>
    </location>
</feature>
<evidence type="ECO:0000313" key="3">
    <source>
        <dbReference type="EMBL" id="KIW07085.1"/>
    </source>
</evidence>
<feature type="region of interest" description="Disordered" evidence="1">
    <location>
        <begin position="296"/>
        <end position="341"/>
    </location>
</feature>
<dbReference type="CDD" id="cd14705">
    <property type="entry name" value="bZIP_Zip1"/>
    <property type="match status" value="1"/>
</dbReference>
<feature type="region of interest" description="Disordered" evidence="1">
    <location>
        <begin position="469"/>
        <end position="604"/>
    </location>
</feature>
<feature type="compositionally biased region" description="Low complexity" evidence="1">
    <location>
        <begin position="529"/>
        <end position="540"/>
    </location>
</feature>
<evidence type="ECO:0000256" key="1">
    <source>
        <dbReference type="SAM" id="MobiDB-lite"/>
    </source>
</evidence>
<feature type="compositionally biased region" description="Basic and acidic residues" evidence="1">
    <location>
        <begin position="508"/>
        <end position="518"/>
    </location>
</feature>
<dbReference type="PROSITE" id="PS00036">
    <property type="entry name" value="BZIP_BASIC"/>
    <property type="match status" value="1"/>
</dbReference>